<dbReference type="EMBL" id="QYUK01000008">
    <property type="protein sequence ID" value="RJF94859.1"/>
    <property type="molecule type" value="Genomic_DNA"/>
</dbReference>
<dbReference type="InterPro" id="IPR001387">
    <property type="entry name" value="Cro/C1-type_HTH"/>
</dbReference>
<name>A0A418WUQ2_9PROT</name>
<proteinExistence type="predicted"/>
<gene>
    <name evidence="3" type="ORF">D3874_03330</name>
</gene>
<feature type="domain" description="HigA2-like helix-turn-helix" evidence="2">
    <location>
        <begin position="1"/>
        <end position="67"/>
    </location>
</feature>
<evidence type="ECO:0000313" key="4">
    <source>
        <dbReference type="Proteomes" id="UP000284605"/>
    </source>
</evidence>
<dbReference type="InterPro" id="IPR039554">
    <property type="entry name" value="HigA2-like_HTH"/>
</dbReference>
<accession>A0A418WUQ2</accession>
<dbReference type="RefSeq" id="WP_119776474.1">
    <property type="nucleotide sequence ID" value="NZ_QYUK01000008.1"/>
</dbReference>
<dbReference type="Gene3D" id="1.10.260.40">
    <property type="entry name" value="lambda repressor-like DNA-binding domains"/>
    <property type="match status" value="1"/>
</dbReference>
<dbReference type="Pfam" id="PF13744">
    <property type="entry name" value="HTH_37"/>
    <property type="match status" value="1"/>
</dbReference>
<evidence type="ECO:0000313" key="3">
    <source>
        <dbReference type="EMBL" id="RJF94859.1"/>
    </source>
</evidence>
<dbReference type="OrthoDB" id="9788479at2"/>
<sequence length="87" mass="9647">MTLRSNLMTALRHEVKRWNVTQAEAAARLGISQPRLNKLVKGRFNEFRLDTLAELASKAGLTLRMTIAAPKPPPKKKRAAEKTPVAA</sequence>
<dbReference type="AlphaFoldDB" id="A0A418WUQ2"/>
<evidence type="ECO:0000256" key="1">
    <source>
        <dbReference type="SAM" id="MobiDB-lite"/>
    </source>
</evidence>
<keyword evidence="4" id="KW-1185">Reference proteome</keyword>
<evidence type="ECO:0000259" key="2">
    <source>
        <dbReference type="Pfam" id="PF13744"/>
    </source>
</evidence>
<dbReference type="InterPro" id="IPR010982">
    <property type="entry name" value="Lambda_DNA-bd_dom_sf"/>
</dbReference>
<reference evidence="3 4" key="1">
    <citation type="submission" date="2018-09" db="EMBL/GenBank/DDBJ databases">
        <authorList>
            <person name="Zhu H."/>
        </authorList>
    </citation>
    <scope>NUCLEOTIDE SEQUENCE [LARGE SCALE GENOMIC DNA]</scope>
    <source>
        <strain evidence="3 4">K1W22B-8</strain>
    </source>
</reference>
<dbReference type="GO" id="GO:0003677">
    <property type="term" value="F:DNA binding"/>
    <property type="evidence" value="ECO:0007669"/>
    <property type="project" value="InterPro"/>
</dbReference>
<comment type="caution">
    <text evidence="3">The sequence shown here is derived from an EMBL/GenBank/DDBJ whole genome shotgun (WGS) entry which is preliminary data.</text>
</comment>
<protein>
    <submittedName>
        <fullName evidence="3">Helix-turn-helix domain-containing protein</fullName>
    </submittedName>
</protein>
<dbReference type="SUPFAM" id="SSF47413">
    <property type="entry name" value="lambda repressor-like DNA-binding domains"/>
    <property type="match status" value="1"/>
</dbReference>
<organism evidence="3 4">
    <name type="scientific">Oleomonas cavernae</name>
    <dbReference type="NCBI Taxonomy" id="2320859"/>
    <lineage>
        <taxon>Bacteria</taxon>
        <taxon>Pseudomonadati</taxon>
        <taxon>Pseudomonadota</taxon>
        <taxon>Alphaproteobacteria</taxon>
        <taxon>Acetobacterales</taxon>
        <taxon>Acetobacteraceae</taxon>
        <taxon>Oleomonas</taxon>
    </lineage>
</organism>
<dbReference type="CDD" id="cd00093">
    <property type="entry name" value="HTH_XRE"/>
    <property type="match status" value="1"/>
</dbReference>
<dbReference type="Proteomes" id="UP000284605">
    <property type="component" value="Unassembled WGS sequence"/>
</dbReference>
<feature type="region of interest" description="Disordered" evidence="1">
    <location>
        <begin position="66"/>
        <end position="87"/>
    </location>
</feature>